<dbReference type="Proteomes" id="UP000271683">
    <property type="component" value="Unassembled WGS sequence"/>
</dbReference>
<feature type="transmembrane region" description="Helical" evidence="1">
    <location>
        <begin position="20"/>
        <end position="39"/>
    </location>
</feature>
<accession>A0A3N1GKX7</accession>
<organism evidence="2 3">
    <name type="scientific">Couchioplanes caeruleus</name>
    <dbReference type="NCBI Taxonomy" id="56438"/>
    <lineage>
        <taxon>Bacteria</taxon>
        <taxon>Bacillati</taxon>
        <taxon>Actinomycetota</taxon>
        <taxon>Actinomycetes</taxon>
        <taxon>Micromonosporales</taxon>
        <taxon>Micromonosporaceae</taxon>
        <taxon>Couchioplanes</taxon>
    </lineage>
</organism>
<evidence type="ECO:0000256" key="1">
    <source>
        <dbReference type="SAM" id="Phobius"/>
    </source>
</evidence>
<keyword evidence="1" id="KW-1133">Transmembrane helix</keyword>
<evidence type="ECO:0000313" key="3">
    <source>
        <dbReference type="Proteomes" id="UP000271683"/>
    </source>
</evidence>
<comment type="caution">
    <text evidence="2">The sequence shown here is derived from an EMBL/GenBank/DDBJ whole genome shotgun (WGS) entry which is preliminary data.</text>
</comment>
<sequence>MSDPHVQRPQGGTATEVWRAVLLITGLVLLLLVAGYLFVSYL</sequence>
<dbReference type="AlphaFoldDB" id="A0A3N1GKX7"/>
<protein>
    <submittedName>
        <fullName evidence="2">Uncharacterized protein</fullName>
    </submittedName>
</protein>
<dbReference type="EMBL" id="RJKL01000001">
    <property type="protein sequence ID" value="ROP30884.1"/>
    <property type="molecule type" value="Genomic_DNA"/>
</dbReference>
<evidence type="ECO:0000313" key="2">
    <source>
        <dbReference type="EMBL" id="ROP30884.1"/>
    </source>
</evidence>
<name>A0A3N1GKX7_9ACTN</name>
<keyword evidence="1" id="KW-0812">Transmembrane</keyword>
<keyword evidence="1" id="KW-0472">Membrane</keyword>
<gene>
    <name evidence="2" type="ORF">EDD30_3756</name>
</gene>
<proteinExistence type="predicted"/>
<reference evidence="2 3" key="1">
    <citation type="submission" date="2018-11" db="EMBL/GenBank/DDBJ databases">
        <title>Sequencing the genomes of 1000 actinobacteria strains.</title>
        <authorList>
            <person name="Klenk H.-P."/>
        </authorList>
    </citation>
    <scope>NUCLEOTIDE SEQUENCE [LARGE SCALE GENOMIC DNA]</scope>
    <source>
        <strain evidence="2 3">DSM 43634</strain>
    </source>
</reference>
<dbReference type="RefSeq" id="WP_280526152.1">
    <property type="nucleotide sequence ID" value="NZ_RJKL01000001.1"/>
</dbReference>